<reference evidence="1 2" key="2">
    <citation type="submission" date="2018-11" db="EMBL/GenBank/DDBJ databases">
        <authorList>
            <consortium name="Pathogen Informatics"/>
        </authorList>
    </citation>
    <scope>NUCLEOTIDE SEQUENCE [LARGE SCALE GENOMIC DNA]</scope>
</reference>
<name>A0A0N4YC89_NIPBR</name>
<proteinExistence type="predicted"/>
<dbReference type="AlphaFoldDB" id="A0A0N4YC89"/>
<evidence type="ECO:0000313" key="1">
    <source>
        <dbReference type="EMBL" id="VDL77737.1"/>
    </source>
</evidence>
<dbReference type="Proteomes" id="UP000271162">
    <property type="component" value="Unassembled WGS sequence"/>
</dbReference>
<organism evidence="3">
    <name type="scientific">Nippostrongylus brasiliensis</name>
    <name type="common">Rat hookworm</name>
    <dbReference type="NCBI Taxonomy" id="27835"/>
    <lineage>
        <taxon>Eukaryota</taxon>
        <taxon>Metazoa</taxon>
        <taxon>Ecdysozoa</taxon>
        <taxon>Nematoda</taxon>
        <taxon>Chromadorea</taxon>
        <taxon>Rhabditida</taxon>
        <taxon>Rhabditina</taxon>
        <taxon>Rhabditomorpha</taxon>
        <taxon>Strongyloidea</taxon>
        <taxon>Heligmosomidae</taxon>
        <taxon>Nippostrongylus</taxon>
    </lineage>
</organism>
<evidence type="ECO:0000313" key="2">
    <source>
        <dbReference type="Proteomes" id="UP000271162"/>
    </source>
</evidence>
<accession>A0A0N4YC89</accession>
<protein>
    <submittedName>
        <fullName evidence="1 3">Uncharacterized protein</fullName>
    </submittedName>
</protein>
<evidence type="ECO:0000313" key="3">
    <source>
        <dbReference type="WBParaSite" id="NBR_0001414701-mRNA-1"/>
    </source>
</evidence>
<gene>
    <name evidence="1" type="ORF">NBR_LOCUS14148</name>
</gene>
<dbReference type="WBParaSite" id="NBR_0001414701-mRNA-1">
    <property type="protein sequence ID" value="NBR_0001414701-mRNA-1"/>
    <property type="gene ID" value="NBR_0001414701"/>
</dbReference>
<keyword evidence="2" id="KW-1185">Reference proteome</keyword>
<reference evidence="3" key="1">
    <citation type="submission" date="2017-02" db="UniProtKB">
        <authorList>
            <consortium name="WormBaseParasite"/>
        </authorList>
    </citation>
    <scope>IDENTIFICATION</scope>
</reference>
<sequence length="149" mass="17007">MEDLLVGHVSRRCHYGVPVLLLTPAIVSAKFLMDNYGACGISLDLIKIYRDFATNYKRRADVDLKPACELMELANKGTRPDKNTWELCSGRRYDRSMDPHEILRKFANGLGVSLTDKTLKTYGCGFRAEPFNITTDSWNFCCYVSFNDY</sequence>
<dbReference type="EMBL" id="UYSL01021259">
    <property type="protein sequence ID" value="VDL77737.1"/>
    <property type="molecule type" value="Genomic_DNA"/>
</dbReference>